<comment type="similarity">
    <text evidence="1">Belongs to the cyclin family. Cyclin AB subfamily.</text>
</comment>
<evidence type="ECO:0000259" key="7">
    <source>
        <dbReference type="SMART" id="SM01332"/>
    </source>
</evidence>
<dbReference type="Gene3D" id="1.10.472.10">
    <property type="entry name" value="Cyclin-like"/>
    <property type="match status" value="2"/>
</dbReference>
<keyword evidence="3 5" id="KW-0195">Cyclin</keyword>
<evidence type="ECO:0000256" key="4">
    <source>
        <dbReference type="ARBA" id="ARBA00023306"/>
    </source>
</evidence>
<dbReference type="InterPro" id="IPR006671">
    <property type="entry name" value="Cyclin_N"/>
</dbReference>
<dbReference type="EMBL" id="JAMRDG010000078">
    <property type="protein sequence ID" value="KAJ3678742.1"/>
    <property type="molecule type" value="Genomic_DNA"/>
</dbReference>
<name>A0AAD5W7G6_9POAL</name>
<dbReference type="SMART" id="SM01332">
    <property type="entry name" value="Cyclin_C"/>
    <property type="match status" value="1"/>
</dbReference>
<keyword evidence="9" id="KW-1185">Reference proteome</keyword>
<organism evidence="8 9">
    <name type="scientific">Rhynchospora tenuis</name>
    <dbReference type="NCBI Taxonomy" id="198213"/>
    <lineage>
        <taxon>Eukaryota</taxon>
        <taxon>Viridiplantae</taxon>
        <taxon>Streptophyta</taxon>
        <taxon>Embryophyta</taxon>
        <taxon>Tracheophyta</taxon>
        <taxon>Spermatophyta</taxon>
        <taxon>Magnoliopsida</taxon>
        <taxon>Liliopsida</taxon>
        <taxon>Poales</taxon>
        <taxon>Cyperaceae</taxon>
        <taxon>Cyperoideae</taxon>
        <taxon>Rhynchosporeae</taxon>
        <taxon>Rhynchospora</taxon>
    </lineage>
</organism>
<dbReference type="GO" id="GO:0010332">
    <property type="term" value="P:response to gamma radiation"/>
    <property type="evidence" value="ECO:0007669"/>
    <property type="project" value="UniProtKB-ARBA"/>
</dbReference>
<dbReference type="FunFam" id="1.10.472.10:FF:000032">
    <property type="entry name" value="G2/mitotic-specific cyclin-1"/>
    <property type="match status" value="1"/>
</dbReference>
<comment type="caution">
    <text evidence="8">The sequence shown here is derived from an EMBL/GenBank/DDBJ whole genome shotgun (WGS) entry which is preliminary data.</text>
</comment>
<accession>A0AAD5W7G6</accession>
<feature type="domain" description="Cyclin-like" evidence="6">
    <location>
        <begin position="146"/>
        <end position="230"/>
    </location>
</feature>
<dbReference type="PROSITE" id="PS00292">
    <property type="entry name" value="CYCLINS"/>
    <property type="match status" value="1"/>
</dbReference>
<dbReference type="InterPro" id="IPR036915">
    <property type="entry name" value="Cyclin-like_sf"/>
</dbReference>
<keyword evidence="4" id="KW-0131">Cell cycle</keyword>
<reference evidence="8 9" key="1">
    <citation type="journal article" date="2022" name="Cell">
        <title>Repeat-based holocentromeres influence genome architecture and karyotype evolution.</title>
        <authorList>
            <person name="Hofstatter P.G."/>
            <person name="Thangavel G."/>
            <person name="Lux T."/>
            <person name="Neumann P."/>
            <person name="Vondrak T."/>
            <person name="Novak P."/>
            <person name="Zhang M."/>
            <person name="Costa L."/>
            <person name="Castellani M."/>
            <person name="Scott A."/>
            <person name="Toegelov H."/>
            <person name="Fuchs J."/>
            <person name="Mata-Sucre Y."/>
            <person name="Dias Y."/>
            <person name="Vanzela A.L.L."/>
            <person name="Huettel B."/>
            <person name="Almeida C.C.S."/>
            <person name="Simkova H."/>
            <person name="Souza G."/>
            <person name="Pedrosa-Harand A."/>
            <person name="Macas J."/>
            <person name="Mayer K.F.X."/>
            <person name="Houben A."/>
            <person name="Marques A."/>
        </authorList>
    </citation>
    <scope>NUCLEOTIDE SEQUENCE [LARGE SCALE GENOMIC DNA]</scope>
    <source>
        <strain evidence="8">RhyTen1mFocal</strain>
    </source>
</reference>
<keyword evidence="2" id="KW-0132">Cell division</keyword>
<dbReference type="Proteomes" id="UP001210211">
    <property type="component" value="Unassembled WGS sequence"/>
</dbReference>
<dbReference type="InterPro" id="IPR039361">
    <property type="entry name" value="Cyclin"/>
</dbReference>
<gene>
    <name evidence="8" type="ORF">LUZ61_021346</name>
</gene>
<dbReference type="GO" id="GO:0051301">
    <property type="term" value="P:cell division"/>
    <property type="evidence" value="ECO:0007669"/>
    <property type="project" value="UniProtKB-KW"/>
</dbReference>
<dbReference type="AlphaFoldDB" id="A0AAD5W7G6"/>
<evidence type="ECO:0000256" key="1">
    <source>
        <dbReference type="ARBA" id="ARBA00006955"/>
    </source>
</evidence>
<protein>
    <recommendedName>
        <fullName evidence="10">Cyclin N-terminal domain-containing protein</fullName>
    </recommendedName>
</protein>
<evidence type="ECO:0000256" key="3">
    <source>
        <dbReference type="ARBA" id="ARBA00023127"/>
    </source>
</evidence>
<dbReference type="Pfam" id="PF00134">
    <property type="entry name" value="Cyclin_N"/>
    <property type="match status" value="1"/>
</dbReference>
<dbReference type="InterPro" id="IPR048258">
    <property type="entry name" value="Cyclins_cyclin-box"/>
</dbReference>
<evidence type="ECO:0008006" key="10">
    <source>
        <dbReference type="Google" id="ProtNLM"/>
    </source>
</evidence>
<proteinExistence type="inferred from homology"/>
<evidence type="ECO:0000313" key="8">
    <source>
        <dbReference type="EMBL" id="KAJ3678742.1"/>
    </source>
</evidence>
<feature type="domain" description="Cyclin-like" evidence="6">
    <location>
        <begin position="243"/>
        <end position="325"/>
    </location>
</feature>
<evidence type="ECO:0000256" key="5">
    <source>
        <dbReference type="RuleBase" id="RU000383"/>
    </source>
</evidence>
<dbReference type="SMART" id="SM00385">
    <property type="entry name" value="CYCLIN"/>
    <property type="match status" value="2"/>
</dbReference>
<dbReference type="InterPro" id="IPR004367">
    <property type="entry name" value="Cyclin_C-dom"/>
</dbReference>
<evidence type="ECO:0000259" key="6">
    <source>
        <dbReference type="SMART" id="SM00385"/>
    </source>
</evidence>
<feature type="domain" description="Cyclin C-terminal" evidence="7">
    <location>
        <begin position="239"/>
        <end position="356"/>
    </location>
</feature>
<dbReference type="SUPFAM" id="SSF47954">
    <property type="entry name" value="Cyclin-like"/>
    <property type="match status" value="2"/>
</dbReference>
<dbReference type="Pfam" id="PF02984">
    <property type="entry name" value="Cyclin_C"/>
    <property type="match status" value="1"/>
</dbReference>
<dbReference type="InterPro" id="IPR013763">
    <property type="entry name" value="Cyclin-like_dom"/>
</dbReference>
<dbReference type="PANTHER" id="PTHR10177">
    <property type="entry name" value="CYCLINS"/>
    <property type="match status" value="1"/>
</dbReference>
<evidence type="ECO:0000313" key="9">
    <source>
        <dbReference type="Proteomes" id="UP001210211"/>
    </source>
</evidence>
<sequence length="468" mass="53592">MERRLSSPHPPLFFFAAKSKKRREHFRLSCTSQDLASGDDLVLEDDEPHTSVPQVFINDDTDICYCQETDDWESPLVDMDLDDEEHGETSIPDIDKDDSADPLAVVQYPKEIHEFYWRAEGQSCVNPFYMSNQPDINEKMRAVLIDWLVEVHDKLQLQDETLFLTVNLVDRFLAIQNISRNKLQLVGVTALRLACKYEEVTVRPLEDFIEICVCAYTRAELLEMERLMLNTLQFNMSVPTPYVFLKRFLKAAESDRKMELLCFYIAELCLVDFRMLQFNPSILAAAAVFTAQCTMSGCPIWSKCSEKHSGYTQDQLIECSSLMVELHHKSGQGKLTGVYRKFCTPRFGFPTKSKPALFLVGTKTESSSLEDKEMLEGNNDEERTPNSVVQSLDSSNLDDIEMEEVIEDQEEEDEGIIPDLNTPLASVEYQECSELKEIETEMKDIEGDEVQDDNEDGEEVEAMILDIH</sequence>
<evidence type="ECO:0000256" key="2">
    <source>
        <dbReference type="ARBA" id="ARBA00022618"/>
    </source>
</evidence>